<sequence length="400" mass="42966">MRPASRGTPARRVPGMRLAPFRCHSQGRITRMNPPKAIGIAGMACAIIALGSVQPATAEAKPRFGDVQKALTALAKNSGIVGAIGELYVDGRKVDGGTAGSKLLDGKGGKIPENARYRIGSQGKYMTATVALQLVEEDKLDLDDKLSEVLPIVAEQDLVELAGEITIRHLVQQTSGIPSGLVDIFDFTTNYSPVDLVKKTRDLPRTGKPGEKYHYSNTNFILLGMIIEEITGNPPTEEFKQRIFDPLKMTRTYGTTKPPEGIKGPHGHGYARDDEGKLRDMDRLNASYGAGTGGVVSTARDMSRFFSAFEKDKLLPDDLQQVWDATPPGKPEAPPPAERVCGNEPPMRVVGGAAAGFNAMTFSTLDGRVQFAVSTTLTVNPQAPISIIQQAAEAVLCPKQ</sequence>
<accession>A0A4R4W1J1</accession>
<keyword evidence="2" id="KW-0378">Hydrolase</keyword>
<keyword evidence="3" id="KW-1185">Reference proteome</keyword>
<evidence type="ECO:0000313" key="3">
    <source>
        <dbReference type="Proteomes" id="UP000295258"/>
    </source>
</evidence>
<dbReference type="PANTHER" id="PTHR46825">
    <property type="entry name" value="D-ALANYL-D-ALANINE-CARBOXYPEPTIDASE/ENDOPEPTIDASE AMPH"/>
    <property type="match status" value="1"/>
</dbReference>
<dbReference type="GO" id="GO:0016787">
    <property type="term" value="F:hydrolase activity"/>
    <property type="evidence" value="ECO:0007669"/>
    <property type="project" value="UniProtKB-KW"/>
</dbReference>
<name>A0A4R4W1J1_9ACTN</name>
<dbReference type="Gene3D" id="3.40.710.10">
    <property type="entry name" value="DD-peptidase/beta-lactamase superfamily"/>
    <property type="match status" value="1"/>
</dbReference>
<dbReference type="AlphaFoldDB" id="A0A4R4W1J1"/>
<feature type="domain" description="Beta-lactamase-related" evidence="1">
    <location>
        <begin position="69"/>
        <end position="384"/>
    </location>
</feature>
<dbReference type="InterPro" id="IPR001466">
    <property type="entry name" value="Beta-lactam-related"/>
</dbReference>
<dbReference type="InterPro" id="IPR050491">
    <property type="entry name" value="AmpC-like"/>
</dbReference>
<dbReference type="PANTHER" id="PTHR46825:SF9">
    <property type="entry name" value="BETA-LACTAMASE-RELATED DOMAIN-CONTAINING PROTEIN"/>
    <property type="match status" value="1"/>
</dbReference>
<dbReference type="SUPFAM" id="SSF56601">
    <property type="entry name" value="beta-lactamase/transpeptidase-like"/>
    <property type="match status" value="1"/>
</dbReference>
<comment type="caution">
    <text evidence="2">The sequence shown here is derived from an EMBL/GenBank/DDBJ whole genome shotgun (WGS) entry which is preliminary data.</text>
</comment>
<protein>
    <submittedName>
        <fullName evidence="2">Class A beta-lactamase-related serine hydrolase</fullName>
    </submittedName>
</protein>
<dbReference type="Pfam" id="PF00144">
    <property type="entry name" value="Beta-lactamase"/>
    <property type="match status" value="1"/>
</dbReference>
<proteinExistence type="predicted"/>
<dbReference type="Proteomes" id="UP000295258">
    <property type="component" value="Unassembled WGS sequence"/>
</dbReference>
<dbReference type="InterPro" id="IPR012338">
    <property type="entry name" value="Beta-lactam/transpept-like"/>
</dbReference>
<evidence type="ECO:0000313" key="2">
    <source>
        <dbReference type="EMBL" id="TDD08805.1"/>
    </source>
</evidence>
<dbReference type="EMBL" id="SMKO01000019">
    <property type="protein sequence ID" value="TDD08805.1"/>
    <property type="molecule type" value="Genomic_DNA"/>
</dbReference>
<evidence type="ECO:0000259" key="1">
    <source>
        <dbReference type="Pfam" id="PF00144"/>
    </source>
</evidence>
<gene>
    <name evidence="2" type="ORF">E1292_10835</name>
</gene>
<reference evidence="2 3" key="1">
    <citation type="submission" date="2019-03" db="EMBL/GenBank/DDBJ databases">
        <title>Draft genome sequences of novel Actinobacteria.</title>
        <authorList>
            <person name="Sahin N."/>
            <person name="Ay H."/>
            <person name="Saygin H."/>
        </authorList>
    </citation>
    <scope>NUCLEOTIDE SEQUENCE [LARGE SCALE GENOMIC DNA]</scope>
    <source>
        <strain evidence="2 3">KC310</strain>
    </source>
</reference>
<organism evidence="2 3">
    <name type="scientific">Nonomuraea deserti</name>
    <dbReference type="NCBI Taxonomy" id="1848322"/>
    <lineage>
        <taxon>Bacteria</taxon>
        <taxon>Bacillati</taxon>
        <taxon>Actinomycetota</taxon>
        <taxon>Actinomycetes</taxon>
        <taxon>Streptosporangiales</taxon>
        <taxon>Streptosporangiaceae</taxon>
        <taxon>Nonomuraea</taxon>
    </lineage>
</organism>